<reference evidence="6 7" key="1">
    <citation type="submission" date="2022-03" db="EMBL/GenBank/DDBJ databases">
        <authorList>
            <person name="Nunn A."/>
            <person name="Chopra R."/>
            <person name="Nunn A."/>
            <person name="Contreras Garrido A."/>
        </authorList>
    </citation>
    <scope>NUCLEOTIDE SEQUENCE [LARGE SCALE GENOMIC DNA]</scope>
</reference>
<keyword evidence="7" id="KW-1185">Reference proteome</keyword>
<evidence type="ECO:0000313" key="7">
    <source>
        <dbReference type="Proteomes" id="UP000836841"/>
    </source>
</evidence>
<dbReference type="GO" id="GO:0009909">
    <property type="term" value="P:regulation of flower development"/>
    <property type="evidence" value="ECO:0007669"/>
    <property type="project" value="InterPro"/>
</dbReference>
<dbReference type="PANTHER" id="PTHR31319:SF110">
    <property type="entry name" value="CCT MOTIF FAMILY PROTEIN"/>
    <property type="match status" value="1"/>
</dbReference>
<proteinExistence type="predicted"/>
<dbReference type="PROSITE" id="PS51017">
    <property type="entry name" value="CCT"/>
    <property type="match status" value="1"/>
</dbReference>
<evidence type="ECO:0000313" key="6">
    <source>
        <dbReference type="EMBL" id="CAH2053870.1"/>
    </source>
</evidence>
<dbReference type="Pfam" id="PF06203">
    <property type="entry name" value="CCT"/>
    <property type="match status" value="1"/>
</dbReference>
<evidence type="ECO:0000256" key="4">
    <source>
        <dbReference type="SAM" id="MobiDB-lite"/>
    </source>
</evidence>
<gene>
    <name evidence="6" type="ORF">TAV2_LOCUS10314</name>
</gene>
<dbReference type="EMBL" id="OU466859">
    <property type="protein sequence ID" value="CAH2053870.1"/>
    <property type="molecule type" value="Genomic_DNA"/>
</dbReference>
<evidence type="ECO:0000256" key="1">
    <source>
        <dbReference type="ARBA" id="ARBA00004123"/>
    </source>
</evidence>
<protein>
    <recommendedName>
        <fullName evidence="5">CCT domain-containing protein</fullName>
    </recommendedName>
</protein>
<dbReference type="Proteomes" id="UP000836841">
    <property type="component" value="Chromosome 3"/>
</dbReference>
<evidence type="ECO:0000259" key="5">
    <source>
        <dbReference type="PROSITE" id="PS51017"/>
    </source>
</evidence>
<dbReference type="AlphaFoldDB" id="A0AAU9RZI5"/>
<feature type="region of interest" description="Disordered" evidence="4">
    <location>
        <begin position="203"/>
        <end position="222"/>
    </location>
</feature>
<dbReference type="InterPro" id="IPR045281">
    <property type="entry name" value="CONSTANS-like"/>
</dbReference>
<dbReference type="InterPro" id="IPR010402">
    <property type="entry name" value="CCT_domain"/>
</dbReference>
<sequence>MDTLAHTLISSKNYLTKQTCSPMASSFPQFYADFTFSGETSSQFHGSSSCPDVSALSNYLDDYSSFNTTSSNPDSIFLPQFLGISDVSMPEYNNYYQKMGVNNATQYFHGGDQEYYGFSPDIKPLFRPSTGEQSWGSSEGGMQAEPNTKVGRYSVEERKDRIMRYLKKKNQRNFNKTIKYVCRKTLADRRVRVRGRFARNNDTCEQQSPMSKNHNNHSEKDEDMFSGSDDYLIQMENDDGWLHEAMSGLIPFPCELDAPRDAHHPSTWSF</sequence>
<evidence type="ECO:0000256" key="3">
    <source>
        <dbReference type="PROSITE-ProRule" id="PRU00357"/>
    </source>
</evidence>
<feature type="domain" description="CCT" evidence="5">
    <location>
        <begin position="158"/>
        <end position="200"/>
    </location>
</feature>
<dbReference type="GO" id="GO:0005634">
    <property type="term" value="C:nucleus"/>
    <property type="evidence" value="ECO:0007669"/>
    <property type="project" value="UniProtKB-SubCell"/>
</dbReference>
<dbReference type="PANTHER" id="PTHR31319">
    <property type="entry name" value="ZINC FINGER PROTEIN CONSTANS-LIKE 4"/>
    <property type="match status" value="1"/>
</dbReference>
<evidence type="ECO:0000256" key="2">
    <source>
        <dbReference type="ARBA" id="ARBA00023242"/>
    </source>
</evidence>
<comment type="subcellular location">
    <subcellularLocation>
        <location evidence="1 3">Nucleus</location>
    </subcellularLocation>
</comment>
<accession>A0AAU9RZI5</accession>
<feature type="compositionally biased region" description="Polar residues" evidence="4">
    <location>
        <begin position="203"/>
        <end position="213"/>
    </location>
</feature>
<organism evidence="6 7">
    <name type="scientific">Thlaspi arvense</name>
    <name type="common">Field penny-cress</name>
    <dbReference type="NCBI Taxonomy" id="13288"/>
    <lineage>
        <taxon>Eukaryota</taxon>
        <taxon>Viridiplantae</taxon>
        <taxon>Streptophyta</taxon>
        <taxon>Embryophyta</taxon>
        <taxon>Tracheophyta</taxon>
        <taxon>Spermatophyta</taxon>
        <taxon>Magnoliopsida</taxon>
        <taxon>eudicotyledons</taxon>
        <taxon>Gunneridae</taxon>
        <taxon>Pentapetalae</taxon>
        <taxon>rosids</taxon>
        <taxon>malvids</taxon>
        <taxon>Brassicales</taxon>
        <taxon>Brassicaceae</taxon>
        <taxon>Thlaspideae</taxon>
        <taxon>Thlaspi</taxon>
    </lineage>
</organism>
<keyword evidence="2 3" id="KW-0539">Nucleus</keyword>
<dbReference type="GO" id="GO:0003700">
    <property type="term" value="F:DNA-binding transcription factor activity"/>
    <property type="evidence" value="ECO:0007669"/>
    <property type="project" value="TreeGrafter"/>
</dbReference>
<name>A0AAU9RZI5_THLAR</name>